<organism evidence="4 5">
    <name type="scientific">Achromobacter spanius</name>
    <dbReference type="NCBI Taxonomy" id="217203"/>
    <lineage>
        <taxon>Bacteria</taxon>
        <taxon>Pseudomonadati</taxon>
        <taxon>Pseudomonadota</taxon>
        <taxon>Betaproteobacteria</taxon>
        <taxon>Burkholderiales</taxon>
        <taxon>Alcaligenaceae</taxon>
        <taxon>Achromobacter</taxon>
    </lineage>
</organism>
<dbReference type="InterPro" id="IPR051315">
    <property type="entry name" value="Bact_Chemotaxis_CheA"/>
</dbReference>
<dbReference type="InterPro" id="IPR036641">
    <property type="entry name" value="HPT_dom_sf"/>
</dbReference>
<proteinExistence type="predicted"/>
<dbReference type="GO" id="GO:0000160">
    <property type="term" value="P:phosphorelay signal transduction system"/>
    <property type="evidence" value="ECO:0007669"/>
    <property type="project" value="UniProtKB-KW"/>
</dbReference>
<accession>A0AAW3HYG2</accession>
<dbReference type="GO" id="GO:0004672">
    <property type="term" value="F:protein kinase activity"/>
    <property type="evidence" value="ECO:0007669"/>
    <property type="project" value="UniProtKB-ARBA"/>
</dbReference>
<feature type="non-terminal residue" evidence="4">
    <location>
        <position position="138"/>
    </location>
</feature>
<protein>
    <submittedName>
        <fullName evidence="4">Chemotaxis protein CheA</fullName>
    </submittedName>
</protein>
<dbReference type="CDD" id="cd00088">
    <property type="entry name" value="HPT"/>
    <property type="match status" value="1"/>
</dbReference>
<dbReference type="InterPro" id="IPR008207">
    <property type="entry name" value="Sig_transdc_His_kin_Hpt_dom"/>
</dbReference>
<dbReference type="Pfam" id="PF01627">
    <property type="entry name" value="Hpt"/>
    <property type="match status" value="1"/>
</dbReference>
<evidence type="ECO:0000313" key="4">
    <source>
        <dbReference type="EMBL" id="KNE25514.1"/>
    </source>
</evidence>
<dbReference type="AlphaFoldDB" id="A0AAW3HYG2"/>
<feature type="modified residue" description="Phosphohistidine" evidence="2">
    <location>
        <position position="46"/>
    </location>
</feature>
<sequence length="138" mass="15361">MDLSQFYETFFDEADELLAQMEQLLLELDVGSPDIEQLNAIFRAAHSIKGGAATFGCFTQLAGTTHLLENLLDAIRRGEMALRTDMIDIFLETKDVLKSQLDAYRASEEPDEAVFERICAVLRQLALEHKDPAAAAPT</sequence>
<evidence type="ECO:0000313" key="5">
    <source>
        <dbReference type="Proteomes" id="UP000037511"/>
    </source>
</evidence>
<gene>
    <name evidence="4" type="ORF">AFM18_21770</name>
</gene>
<evidence type="ECO:0000259" key="3">
    <source>
        <dbReference type="PROSITE" id="PS50894"/>
    </source>
</evidence>
<dbReference type="SMART" id="SM00073">
    <property type="entry name" value="HPT"/>
    <property type="match status" value="1"/>
</dbReference>
<dbReference type="PROSITE" id="PS50894">
    <property type="entry name" value="HPT"/>
    <property type="match status" value="1"/>
</dbReference>
<keyword evidence="2" id="KW-0597">Phosphoprotein</keyword>
<evidence type="ECO:0000256" key="2">
    <source>
        <dbReference type="PROSITE-ProRule" id="PRU00110"/>
    </source>
</evidence>
<dbReference type="Proteomes" id="UP000037511">
    <property type="component" value="Unassembled WGS sequence"/>
</dbReference>
<dbReference type="PANTHER" id="PTHR43395:SF10">
    <property type="entry name" value="CHEMOTAXIS PROTEIN CHEA"/>
    <property type="match status" value="1"/>
</dbReference>
<keyword evidence="1" id="KW-0902">Two-component regulatory system</keyword>
<evidence type="ECO:0000256" key="1">
    <source>
        <dbReference type="ARBA" id="ARBA00023012"/>
    </source>
</evidence>
<dbReference type="EMBL" id="LGVG01000034">
    <property type="protein sequence ID" value="KNE25514.1"/>
    <property type="molecule type" value="Genomic_DNA"/>
</dbReference>
<dbReference type="PANTHER" id="PTHR43395">
    <property type="entry name" value="SENSOR HISTIDINE KINASE CHEA"/>
    <property type="match status" value="1"/>
</dbReference>
<name>A0AAW3HYG2_9BURK</name>
<feature type="domain" description="HPt" evidence="3">
    <location>
        <begin position="1"/>
        <end position="104"/>
    </location>
</feature>
<comment type="caution">
    <text evidence="4">The sequence shown here is derived from an EMBL/GenBank/DDBJ whole genome shotgun (WGS) entry which is preliminary data.</text>
</comment>
<dbReference type="SUPFAM" id="SSF47226">
    <property type="entry name" value="Histidine-containing phosphotransfer domain, HPT domain"/>
    <property type="match status" value="1"/>
</dbReference>
<dbReference type="Gene3D" id="1.20.120.160">
    <property type="entry name" value="HPT domain"/>
    <property type="match status" value="1"/>
</dbReference>
<reference evidence="4 5" key="1">
    <citation type="submission" date="2015-07" db="EMBL/GenBank/DDBJ databases">
        <title>Draft genome of Achromobacter spanius.</title>
        <authorList>
            <person name="Wang X."/>
        </authorList>
    </citation>
    <scope>NUCLEOTIDE SEQUENCE [LARGE SCALE GENOMIC DNA]</scope>
    <source>
        <strain evidence="4 5">CGMCC9173</strain>
    </source>
</reference>